<evidence type="ECO:0000313" key="17">
    <source>
        <dbReference type="EMBL" id="MFD1847740.1"/>
    </source>
</evidence>
<evidence type="ECO:0000256" key="9">
    <source>
        <dbReference type="ARBA" id="ARBA00023002"/>
    </source>
</evidence>
<dbReference type="InterPro" id="IPR003953">
    <property type="entry name" value="FAD-dep_OxRdtase_2_FAD-bd"/>
</dbReference>
<organism evidence="17 18">
    <name type="scientific">Arthrobacter flavus</name>
    <dbReference type="NCBI Taxonomy" id="95172"/>
    <lineage>
        <taxon>Bacteria</taxon>
        <taxon>Bacillati</taxon>
        <taxon>Actinomycetota</taxon>
        <taxon>Actinomycetes</taxon>
        <taxon>Micrococcales</taxon>
        <taxon>Micrococcaceae</taxon>
        <taxon>Arthrobacter</taxon>
    </lineage>
</organism>
<dbReference type="Gene3D" id="1.20.58.100">
    <property type="entry name" value="Fumarate reductase/succinate dehydrogenase flavoprotein-like, C-terminal domain"/>
    <property type="match status" value="1"/>
</dbReference>
<protein>
    <recommendedName>
        <fullName evidence="5 12">L-aspartate oxidase</fullName>
        <ecNumber evidence="4 12">1.4.3.16</ecNumber>
    </recommendedName>
</protein>
<comment type="similarity">
    <text evidence="3 13">Belongs to the FAD-dependent oxidoreductase 2 family. NadB subfamily.</text>
</comment>
<feature type="domain" description="FAD-dependent oxidoreductase 2 FAD-binding" evidence="15">
    <location>
        <begin position="7"/>
        <end position="383"/>
    </location>
</feature>
<dbReference type="InterPro" id="IPR015939">
    <property type="entry name" value="Fum_Rdtase/Succ_DH_flav-like_C"/>
</dbReference>
<comment type="caution">
    <text evidence="17">The sequence shown here is derived from an EMBL/GenBank/DDBJ whole genome shotgun (WGS) entry which is preliminary data.</text>
</comment>
<evidence type="ECO:0000256" key="2">
    <source>
        <dbReference type="ARBA" id="ARBA00004950"/>
    </source>
</evidence>
<dbReference type="SUPFAM" id="SSF46977">
    <property type="entry name" value="Succinate dehydrogenase/fumarate reductase flavoprotein C-terminal domain"/>
    <property type="match status" value="1"/>
</dbReference>
<dbReference type="InterPro" id="IPR036188">
    <property type="entry name" value="FAD/NAD-bd_sf"/>
</dbReference>
<evidence type="ECO:0000256" key="3">
    <source>
        <dbReference type="ARBA" id="ARBA00008562"/>
    </source>
</evidence>
<dbReference type="RefSeq" id="WP_343880860.1">
    <property type="nucleotide sequence ID" value="NZ_BAAAIJ010000051.1"/>
</dbReference>
<evidence type="ECO:0000259" key="15">
    <source>
        <dbReference type="Pfam" id="PF00890"/>
    </source>
</evidence>
<comment type="function">
    <text evidence="10">Catalyzes the oxidation of L-aspartate to iminoaspartate, the first step in the de novo biosynthesis of NAD(+).</text>
</comment>
<evidence type="ECO:0000256" key="6">
    <source>
        <dbReference type="ARBA" id="ARBA00022630"/>
    </source>
</evidence>
<keyword evidence="18" id="KW-1185">Reference proteome</keyword>
<evidence type="ECO:0000256" key="12">
    <source>
        <dbReference type="NCBIfam" id="TIGR00551"/>
    </source>
</evidence>
<evidence type="ECO:0000256" key="14">
    <source>
        <dbReference type="SAM" id="MobiDB-lite"/>
    </source>
</evidence>
<feature type="region of interest" description="Disordered" evidence="14">
    <location>
        <begin position="495"/>
        <end position="520"/>
    </location>
</feature>
<dbReference type="SUPFAM" id="SSF56425">
    <property type="entry name" value="Succinate dehydrogenase/fumarate reductase flavoprotein, catalytic domain"/>
    <property type="match status" value="1"/>
</dbReference>
<proteinExistence type="inferred from homology"/>
<keyword evidence="6 13" id="KW-0285">Flavoprotein</keyword>
<evidence type="ECO:0000256" key="11">
    <source>
        <dbReference type="ARBA" id="ARBA00048305"/>
    </source>
</evidence>
<dbReference type="InterPro" id="IPR005288">
    <property type="entry name" value="NadB"/>
</dbReference>
<evidence type="ECO:0000256" key="4">
    <source>
        <dbReference type="ARBA" id="ARBA00012173"/>
    </source>
</evidence>
<dbReference type="Pfam" id="PF00890">
    <property type="entry name" value="FAD_binding_2"/>
    <property type="match status" value="1"/>
</dbReference>
<keyword evidence="8 13" id="KW-0274">FAD</keyword>
<dbReference type="EMBL" id="JBHUGA010000060">
    <property type="protein sequence ID" value="MFD1847740.1"/>
    <property type="molecule type" value="Genomic_DNA"/>
</dbReference>
<dbReference type="GO" id="GO:0008734">
    <property type="term" value="F:L-aspartate oxidase activity"/>
    <property type="evidence" value="ECO:0007669"/>
    <property type="project" value="UniProtKB-EC"/>
</dbReference>
<feature type="domain" description="Fumarate reductase/succinate dehydrogenase flavoprotein-like C-terminal" evidence="16">
    <location>
        <begin position="429"/>
        <end position="504"/>
    </location>
</feature>
<evidence type="ECO:0000256" key="10">
    <source>
        <dbReference type="ARBA" id="ARBA00029426"/>
    </source>
</evidence>
<dbReference type="PRINTS" id="PR00368">
    <property type="entry name" value="FADPNR"/>
</dbReference>
<keyword evidence="7 13" id="KW-0662">Pyridine nucleotide biosynthesis</keyword>
<dbReference type="InterPro" id="IPR037099">
    <property type="entry name" value="Fum_R/Succ_DH_flav-like_C_sf"/>
</dbReference>
<comment type="subcellular location">
    <subcellularLocation>
        <location evidence="13">Cytoplasm</location>
    </subcellularLocation>
</comment>
<dbReference type="PANTHER" id="PTHR42716">
    <property type="entry name" value="L-ASPARTATE OXIDASE"/>
    <property type="match status" value="1"/>
</dbReference>
<evidence type="ECO:0000256" key="13">
    <source>
        <dbReference type="RuleBase" id="RU362049"/>
    </source>
</evidence>
<evidence type="ECO:0000256" key="5">
    <source>
        <dbReference type="ARBA" id="ARBA00021901"/>
    </source>
</evidence>
<evidence type="ECO:0000256" key="8">
    <source>
        <dbReference type="ARBA" id="ARBA00022827"/>
    </source>
</evidence>
<dbReference type="InterPro" id="IPR027477">
    <property type="entry name" value="Succ_DH/fumarate_Rdtase_cat_sf"/>
</dbReference>
<keyword evidence="9 13" id="KW-0560">Oxidoreductase</keyword>
<sequence length="520" mass="53693">MITSPAHVLVAGSGIAGLYSALRLRQALPGTAITLVTKGELADSNTWHAQGGIAAVLPGASDQVSRHVADTQLAGNGLCVPEAVEVLCAAAADHIGVLLALGTPFDRTASGELALGREGAHSASRILHAGGDATGAAVAQALIAAVRQDPGIEVLEHAFLADLRTDEAAAPTVTGALILRAGVLTAVDADAVILATGGAGQLFTHNTNPLVATGDGLAAAWRAGAVVKDLEFFQFHPTALDVPGNLLISEAVRGEGAILLDGSGARFMAAYHPAADLAPRDVVSRSIALHLRERGEDRVYLDATGLGGADFLATRFPSLHRQTAAHGFDWAADPLPVVPAAHYWMGGIQTDLWGRTSLPGLYAVGETACTGVHGANRLASNSLLEGLVYAARAVDALAARTPADDGDWPAFSAVGLEFPDPDGSEACDRRTLQRLMTDHAAVTRSAAGLRVAAKQLDQYPTSGATVAERETANLVVAARLLVHAASAREESLGAHYRTDFPGPSPADHAPHLTSYRRARS</sequence>
<dbReference type="SUPFAM" id="SSF51905">
    <property type="entry name" value="FAD/NAD(P)-binding domain"/>
    <property type="match status" value="1"/>
</dbReference>
<dbReference type="Pfam" id="PF02910">
    <property type="entry name" value="Succ_DH_flav_C"/>
    <property type="match status" value="1"/>
</dbReference>
<reference evidence="18" key="1">
    <citation type="journal article" date="2019" name="Int. J. Syst. Evol. Microbiol.">
        <title>The Global Catalogue of Microorganisms (GCM) 10K type strain sequencing project: providing services to taxonomists for standard genome sequencing and annotation.</title>
        <authorList>
            <consortium name="The Broad Institute Genomics Platform"/>
            <consortium name="The Broad Institute Genome Sequencing Center for Infectious Disease"/>
            <person name="Wu L."/>
            <person name="Ma J."/>
        </authorList>
    </citation>
    <scope>NUCLEOTIDE SEQUENCE [LARGE SCALE GENOMIC DNA]</scope>
    <source>
        <strain evidence="18">JCM 11496</strain>
    </source>
</reference>
<name>A0ABW4QAJ5_9MICC</name>
<dbReference type="EC" id="1.4.3.16" evidence="4 12"/>
<dbReference type="Gene3D" id="3.90.700.10">
    <property type="entry name" value="Succinate dehydrogenase/fumarate reductase flavoprotein, catalytic domain"/>
    <property type="match status" value="1"/>
</dbReference>
<dbReference type="PANTHER" id="PTHR42716:SF2">
    <property type="entry name" value="L-ASPARTATE OXIDASE, CHLOROPLASTIC"/>
    <property type="match status" value="1"/>
</dbReference>
<dbReference type="Gene3D" id="3.50.50.60">
    <property type="entry name" value="FAD/NAD(P)-binding domain"/>
    <property type="match status" value="1"/>
</dbReference>
<evidence type="ECO:0000256" key="7">
    <source>
        <dbReference type="ARBA" id="ARBA00022642"/>
    </source>
</evidence>
<gene>
    <name evidence="17" type="primary">nadB</name>
    <name evidence="17" type="ORF">ACFSFX_14195</name>
</gene>
<dbReference type="NCBIfam" id="TIGR00551">
    <property type="entry name" value="nadB"/>
    <property type="match status" value="1"/>
</dbReference>
<comment type="cofactor">
    <cofactor evidence="1 13">
        <name>FAD</name>
        <dbReference type="ChEBI" id="CHEBI:57692"/>
    </cofactor>
</comment>
<evidence type="ECO:0000313" key="18">
    <source>
        <dbReference type="Proteomes" id="UP001597307"/>
    </source>
</evidence>
<evidence type="ECO:0000256" key="1">
    <source>
        <dbReference type="ARBA" id="ARBA00001974"/>
    </source>
</evidence>
<comment type="catalytic activity">
    <reaction evidence="11">
        <text>L-aspartate + O2 = iminosuccinate + H2O2</text>
        <dbReference type="Rhea" id="RHEA:25876"/>
        <dbReference type="ChEBI" id="CHEBI:15379"/>
        <dbReference type="ChEBI" id="CHEBI:16240"/>
        <dbReference type="ChEBI" id="CHEBI:29991"/>
        <dbReference type="ChEBI" id="CHEBI:77875"/>
        <dbReference type="EC" id="1.4.3.16"/>
    </reaction>
    <physiologicalReaction direction="left-to-right" evidence="11">
        <dbReference type="Rhea" id="RHEA:25877"/>
    </physiologicalReaction>
</comment>
<evidence type="ECO:0000259" key="16">
    <source>
        <dbReference type="Pfam" id="PF02910"/>
    </source>
</evidence>
<comment type="pathway">
    <text evidence="2 13">Cofactor biosynthesis; NAD(+) biosynthesis; iminoaspartate from L-aspartate (oxidase route): step 1/1.</text>
</comment>
<dbReference type="Proteomes" id="UP001597307">
    <property type="component" value="Unassembled WGS sequence"/>
</dbReference>
<accession>A0ABW4QAJ5</accession>